<dbReference type="Proteomes" id="UP000282086">
    <property type="component" value="Chromosome"/>
</dbReference>
<protein>
    <submittedName>
        <fullName evidence="2">Methyl viologen resistance protein SmvA</fullName>
    </submittedName>
</protein>
<name>A0A447MSM9_SALET</name>
<sequence>MFRQWLTLVIIVLVYIPVAIDATVLHVAAPTLSMTLGPAATSCCGSLIFILWSWLAWCCRWAHLAIVSVLNAC</sequence>
<organism evidence="2 3">
    <name type="scientific">Salmonella enterica I</name>
    <dbReference type="NCBI Taxonomy" id="59201"/>
    <lineage>
        <taxon>Bacteria</taxon>
        <taxon>Pseudomonadati</taxon>
        <taxon>Pseudomonadota</taxon>
        <taxon>Gammaproteobacteria</taxon>
        <taxon>Enterobacterales</taxon>
        <taxon>Enterobacteriaceae</taxon>
        <taxon>Salmonella</taxon>
    </lineage>
</organism>
<dbReference type="AlphaFoldDB" id="A0A447MSM9"/>
<evidence type="ECO:0000256" key="1">
    <source>
        <dbReference type="SAM" id="Phobius"/>
    </source>
</evidence>
<feature type="transmembrane region" description="Helical" evidence="1">
    <location>
        <begin position="35"/>
        <end position="57"/>
    </location>
</feature>
<keyword evidence="1" id="KW-1133">Transmembrane helix</keyword>
<proteinExistence type="predicted"/>
<keyword evidence="1" id="KW-0812">Transmembrane</keyword>
<accession>A0A447MSM9</accession>
<keyword evidence="1" id="KW-0472">Membrane</keyword>
<evidence type="ECO:0000313" key="2">
    <source>
        <dbReference type="EMBL" id="VDZ94072.1"/>
    </source>
</evidence>
<feature type="transmembrane region" description="Helical" evidence="1">
    <location>
        <begin position="5"/>
        <end position="29"/>
    </location>
</feature>
<reference evidence="2 3" key="1">
    <citation type="submission" date="2018-12" db="EMBL/GenBank/DDBJ databases">
        <authorList>
            <consortium name="Pathogen Informatics"/>
        </authorList>
    </citation>
    <scope>NUCLEOTIDE SEQUENCE [LARGE SCALE GENOMIC DNA]</scope>
    <source>
        <strain evidence="2 3">NCTC129</strain>
    </source>
</reference>
<dbReference type="EMBL" id="LR134140">
    <property type="protein sequence ID" value="VDZ94072.1"/>
    <property type="molecule type" value="Genomic_DNA"/>
</dbReference>
<evidence type="ECO:0000313" key="3">
    <source>
        <dbReference type="Proteomes" id="UP000282086"/>
    </source>
</evidence>
<gene>
    <name evidence="2" type="primary">smvA_1</name>
    <name evidence="2" type="ORF">NCTC129_00143</name>
</gene>